<name>A0A1F7RMM0_9BACT</name>
<dbReference type="GO" id="GO:0000155">
    <property type="term" value="F:phosphorelay sensor kinase activity"/>
    <property type="evidence" value="ECO:0007669"/>
    <property type="project" value="InterPro"/>
</dbReference>
<dbReference type="Gene3D" id="3.30.565.10">
    <property type="entry name" value="Histidine kinase-like ATPase, C-terminal domain"/>
    <property type="match status" value="1"/>
</dbReference>
<evidence type="ECO:0000256" key="4">
    <source>
        <dbReference type="ARBA" id="ARBA00023012"/>
    </source>
</evidence>
<accession>A0A1F7RMM0</accession>
<evidence type="ECO:0000256" key="2">
    <source>
        <dbReference type="ARBA" id="ARBA00012438"/>
    </source>
</evidence>
<evidence type="ECO:0000256" key="1">
    <source>
        <dbReference type="ARBA" id="ARBA00000085"/>
    </source>
</evidence>
<dbReference type="PROSITE" id="PS50109">
    <property type="entry name" value="HIS_KIN"/>
    <property type="match status" value="1"/>
</dbReference>
<dbReference type="SUPFAM" id="SSF47384">
    <property type="entry name" value="Homodimeric domain of signal transducing histidine kinase"/>
    <property type="match status" value="1"/>
</dbReference>
<dbReference type="Proteomes" id="UP000179266">
    <property type="component" value="Unassembled WGS sequence"/>
</dbReference>
<evidence type="ECO:0000256" key="5">
    <source>
        <dbReference type="PROSITE-ProRule" id="PRU00169"/>
    </source>
</evidence>
<sequence length="384" mass="42548">MSHEIRTPMNGIIGMTNLLLETDLNAEQLDCAETINTSAESMLKVINDILDFSKVEAGKLDLETIDFDLKTVIEEVMDVLAMNAQNKGLDFSSLISSDVPSWLRGDPGRLRQILINLAGNSIRFTEKGSVMINIILGNETKSHAEIWCSVTDTGIGIPQDRISCLFKSFSQVDGSMTRKYGGTGLGLAISKQLVEMMNGKIGVESQEGKGSVFSFTAVFEKQLQEKDKNTDKSENIDSQRIFLIADNDPKNVMENSKEKIHILLVEDNIVNQKVAARILERFGYTSDVVSNGIEAIDILEKKKYDIVLMDIQMPLMDGFEATKIIRDPESKVINHTVPIIAMTAHALKGDRDKCLDAGMNDYVSKPTRPSELKEVITRQLSKAA</sequence>
<feature type="domain" description="Response regulatory" evidence="7">
    <location>
        <begin position="261"/>
        <end position="380"/>
    </location>
</feature>
<dbReference type="CDD" id="cd00082">
    <property type="entry name" value="HisKA"/>
    <property type="match status" value="1"/>
</dbReference>
<dbReference type="Pfam" id="PF00512">
    <property type="entry name" value="HisKA"/>
    <property type="match status" value="1"/>
</dbReference>
<dbReference type="FunFam" id="3.30.565.10:FF:000010">
    <property type="entry name" value="Sensor histidine kinase RcsC"/>
    <property type="match status" value="1"/>
</dbReference>
<proteinExistence type="predicted"/>
<protein>
    <recommendedName>
        <fullName evidence="2">histidine kinase</fullName>
        <ecNumber evidence="2">2.7.13.3</ecNumber>
    </recommendedName>
</protein>
<dbReference type="InterPro" id="IPR036890">
    <property type="entry name" value="HATPase_C_sf"/>
</dbReference>
<evidence type="ECO:0000313" key="9">
    <source>
        <dbReference type="Proteomes" id="UP000179266"/>
    </source>
</evidence>
<dbReference type="Pfam" id="PF00072">
    <property type="entry name" value="Response_reg"/>
    <property type="match status" value="1"/>
</dbReference>
<gene>
    <name evidence="8" type="ORF">A2161_09950</name>
</gene>
<dbReference type="PANTHER" id="PTHR45339:SF1">
    <property type="entry name" value="HYBRID SIGNAL TRANSDUCTION HISTIDINE KINASE J"/>
    <property type="match status" value="1"/>
</dbReference>
<dbReference type="PRINTS" id="PR00344">
    <property type="entry name" value="BCTRLSENSOR"/>
</dbReference>
<feature type="domain" description="Histidine kinase" evidence="6">
    <location>
        <begin position="1"/>
        <end position="221"/>
    </location>
</feature>
<reference evidence="8 9" key="1">
    <citation type="journal article" date="2016" name="Nat. Commun.">
        <title>Thousands of microbial genomes shed light on interconnected biogeochemical processes in an aquifer system.</title>
        <authorList>
            <person name="Anantharaman K."/>
            <person name="Brown C.T."/>
            <person name="Hug L.A."/>
            <person name="Sharon I."/>
            <person name="Castelle C.J."/>
            <person name="Probst A.J."/>
            <person name="Thomas B.C."/>
            <person name="Singh A."/>
            <person name="Wilkins M.J."/>
            <person name="Karaoz U."/>
            <person name="Brodie E.L."/>
            <person name="Williams K.H."/>
            <person name="Hubbard S.S."/>
            <person name="Banfield J.F."/>
        </authorList>
    </citation>
    <scope>NUCLEOTIDE SEQUENCE [LARGE SCALE GENOMIC DNA]</scope>
</reference>
<dbReference type="PANTHER" id="PTHR45339">
    <property type="entry name" value="HYBRID SIGNAL TRANSDUCTION HISTIDINE KINASE J"/>
    <property type="match status" value="1"/>
</dbReference>
<dbReference type="InterPro" id="IPR036097">
    <property type="entry name" value="HisK_dim/P_sf"/>
</dbReference>
<dbReference type="SMART" id="SM00388">
    <property type="entry name" value="HisKA"/>
    <property type="match status" value="1"/>
</dbReference>
<evidence type="ECO:0000259" key="6">
    <source>
        <dbReference type="PROSITE" id="PS50109"/>
    </source>
</evidence>
<dbReference type="EC" id="2.7.13.3" evidence="2"/>
<dbReference type="CDD" id="cd16922">
    <property type="entry name" value="HATPase_EvgS-ArcB-TorS-like"/>
    <property type="match status" value="1"/>
</dbReference>
<evidence type="ECO:0000313" key="8">
    <source>
        <dbReference type="EMBL" id="OGL42691.1"/>
    </source>
</evidence>
<keyword evidence="4" id="KW-0902">Two-component regulatory system</keyword>
<dbReference type="InterPro" id="IPR004358">
    <property type="entry name" value="Sig_transdc_His_kin-like_C"/>
</dbReference>
<dbReference type="Pfam" id="PF02518">
    <property type="entry name" value="HATPase_c"/>
    <property type="match status" value="1"/>
</dbReference>
<comment type="caution">
    <text evidence="8">The sequence shown here is derived from an EMBL/GenBank/DDBJ whole genome shotgun (WGS) entry which is preliminary data.</text>
</comment>
<dbReference type="SMART" id="SM00387">
    <property type="entry name" value="HATPase_c"/>
    <property type="match status" value="1"/>
</dbReference>
<dbReference type="SUPFAM" id="SSF55874">
    <property type="entry name" value="ATPase domain of HSP90 chaperone/DNA topoisomerase II/histidine kinase"/>
    <property type="match status" value="1"/>
</dbReference>
<dbReference type="InterPro" id="IPR001789">
    <property type="entry name" value="Sig_transdc_resp-reg_receiver"/>
</dbReference>
<dbReference type="InterPro" id="IPR011006">
    <property type="entry name" value="CheY-like_superfamily"/>
</dbReference>
<feature type="modified residue" description="4-aspartylphosphate" evidence="5">
    <location>
        <position position="310"/>
    </location>
</feature>
<dbReference type="CDD" id="cd17546">
    <property type="entry name" value="REC_hyHK_CKI1_RcsC-like"/>
    <property type="match status" value="1"/>
</dbReference>
<dbReference type="Gene3D" id="3.40.50.2300">
    <property type="match status" value="1"/>
</dbReference>
<dbReference type="AlphaFoldDB" id="A0A1F7RMM0"/>
<dbReference type="EMBL" id="MGDD01000309">
    <property type="protein sequence ID" value="OGL42691.1"/>
    <property type="molecule type" value="Genomic_DNA"/>
</dbReference>
<evidence type="ECO:0000256" key="3">
    <source>
        <dbReference type="ARBA" id="ARBA00022553"/>
    </source>
</evidence>
<evidence type="ECO:0000259" key="7">
    <source>
        <dbReference type="PROSITE" id="PS50110"/>
    </source>
</evidence>
<dbReference type="SMART" id="SM00448">
    <property type="entry name" value="REC"/>
    <property type="match status" value="1"/>
</dbReference>
<dbReference type="InterPro" id="IPR003594">
    <property type="entry name" value="HATPase_dom"/>
</dbReference>
<dbReference type="PROSITE" id="PS50110">
    <property type="entry name" value="RESPONSE_REGULATORY"/>
    <property type="match status" value="1"/>
</dbReference>
<dbReference type="InterPro" id="IPR003661">
    <property type="entry name" value="HisK_dim/P_dom"/>
</dbReference>
<dbReference type="SUPFAM" id="SSF52172">
    <property type="entry name" value="CheY-like"/>
    <property type="match status" value="1"/>
</dbReference>
<comment type="catalytic activity">
    <reaction evidence="1">
        <text>ATP + protein L-histidine = ADP + protein N-phospho-L-histidine.</text>
        <dbReference type="EC" id="2.7.13.3"/>
    </reaction>
</comment>
<organism evidence="8 9">
    <name type="scientific">Candidatus Schekmanbacteria bacterium RBG_13_48_7</name>
    <dbReference type="NCBI Taxonomy" id="1817878"/>
    <lineage>
        <taxon>Bacteria</taxon>
        <taxon>Candidatus Schekmaniibacteriota</taxon>
    </lineage>
</organism>
<dbReference type="InterPro" id="IPR005467">
    <property type="entry name" value="His_kinase_dom"/>
</dbReference>
<keyword evidence="3 5" id="KW-0597">Phosphoprotein</keyword>
<dbReference type="Gene3D" id="1.10.287.130">
    <property type="match status" value="1"/>
</dbReference>